<dbReference type="AlphaFoldDB" id="A0A478FPX5"/>
<sequence length="272" mass="30226">MASIKLAVGASLGAAAVVGGGYLTYDQLLKGNELILLERLNGTELVPKYGEASSFASKYKKYLVDPENSKNKWWWDLSFKRLKEDIKVEDKKSKLNSIFYVANEEKIKSAFGSEATALSQVCWEAIKADAVGWDSQENKEANVWTYCSILSSKPKFISASDHSDNTKFGGDTKHHNKAASAKDNEEDNRMFWELREKEFFGEKGKEGTGHGLSQGSIFATLYGKKDAKEANDTVKKTCKTVYATTKPTDSSSSNVTDEDIKKFCYLVPETTN</sequence>
<dbReference type="EMBL" id="BIMN01000002">
    <property type="protein sequence ID" value="GCE63463.1"/>
    <property type="molecule type" value="Genomic_DNA"/>
</dbReference>
<organism evidence="1 2">
    <name type="scientific">Candidatus Mycoplasma haematohominis</name>
    <dbReference type="NCBI Taxonomy" id="1494318"/>
    <lineage>
        <taxon>Bacteria</taxon>
        <taxon>Bacillati</taxon>
        <taxon>Mycoplasmatota</taxon>
        <taxon>Mollicutes</taxon>
        <taxon>Mycoplasmataceae</taxon>
        <taxon>Mycoplasma</taxon>
    </lineage>
</organism>
<dbReference type="RefSeq" id="WP_216083525.1">
    <property type="nucleotide sequence ID" value="NZ_CACTIB010000031.1"/>
</dbReference>
<protein>
    <submittedName>
        <fullName evidence="1">Uncharacterized protein</fullName>
    </submittedName>
</protein>
<evidence type="ECO:0000313" key="2">
    <source>
        <dbReference type="Proteomes" id="UP000324831"/>
    </source>
</evidence>
<name>A0A478FPX5_9MOLU</name>
<proteinExistence type="predicted"/>
<reference evidence="1 2" key="1">
    <citation type="submission" date="2019-01" db="EMBL/GenBank/DDBJ databases">
        <title>Draft genome sequences of Candidatus Mycoplasma haemohominis SWG34-3 identified from a patient with pyrexia, anemia and liver dysfunction.</title>
        <authorList>
            <person name="Sekizuka T."/>
            <person name="Hattori N."/>
            <person name="Katano H."/>
            <person name="Takuma T."/>
            <person name="Ito T."/>
            <person name="Arai N."/>
            <person name="Yanai R."/>
            <person name="Ishii S."/>
            <person name="Miura Y."/>
            <person name="Tokunaga T."/>
            <person name="Watanabe H."/>
            <person name="Nomura N."/>
            <person name="Eguchi J."/>
            <person name="Arai T."/>
            <person name="Hasegawa H."/>
            <person name="Nakamaki T."/>
            <person name="Wakita T."/>
            <person name="Niki Y."/>
            <person name="Kuroda M."/>
        </authorList>
    </citation>
    <scope>NUCLEOTIDE SEQUENCE [LARGE SCALE GENOMIC DNA]</scope>
    <source>
        <strain evidence="1">SWG34-3</strain>
    </source>
</reference>
<comment type="caution">
    <text evidence="1">The sequence shown here is derived from an EMBL/GenBank/DDBJ whole genome shotgun (WGS) entry which is preliminary data.</text>
</comment>
<gene>
    <name evidence="1" type="ORF">MHSWG343_04600</name>
</gene>
<evidence type="ECO:0000313" key="1">
    <source>
        <dbReference type="EMBL" id="GCE63463.1"/>
    </source>
</evidence>
<accession>A0A478FPX5</accession>
<dbReference type="Proteomes" id="UP000324831">
    <property type="component" value="Unassembled WGS sequence"/>
</dbReference>